<accession>A0AAD5URH3</accession>
<gene>
    <name evidence="1" type="ORF">NLI96_g11604</name>
</gene>
<proteinExistence type="predicted"/>
<sequence length="675" mass="77097">MYTSMKDVVDTIDNITLGDLPWSSFNVRYTGPTNEDLPSWMRQIYTVHMRDTLAVQANFLKNEDFAAAFDYAPFRAYTPQGARRWSNLMSGNWAWKQAETIAQDPNTHGSMFCPVILGSDKTTVSVATGHREFHPVYMSSGNLHNSMRCGHCDAVVPVAFLAIPKGKSFVQILRVSFHIYPIAASREQEDTDAFRTFRKQIYHASLTRILEPLRHGMTTPHVMLCPDGHFRRAIFEVGPFIADYPEQVVLAGIVSRWCPKCFAKDLTTCGHPCFRAFTEHLLLIEEDEVLWDGFGIDPDITPFTSNFPRADICELLSPDLLHQLIKGTFKDHIIKWIEGYIFKTYTLTLAKQLMDDIDWRIAIVPNFPGLRRFPEGRRFKQWTGNDSKALMKVIIPTIVGRVPDDMVRCLVSFMDFCYLARRPSHTLEDFEQMQNYLDRFHQLRAVFITHGVRSDDFSLPRQHALSHYIPSIKLFGLPNGLCSSITESKHITAVKKPWRASNRNHSLKKILNTNVRMSKISAARIDFGHRSMLNGDVLTAARIEIGDIEDDHEVPVEVIYEQRHLMQGDDEDDVAGEDGPEFDVVTKLAIKPVRSIGLATMADEMNCPHLIELCRRFLFGQIYDDNPELNPDNCSRRLPPYSMLQVSLQGGEECTESSFGVRTRGKEYMNVMILY</sequence>
<comment type="caution">
    <text evidence="1">The sequence shown here is derived from an EMBL/GenBank/DDBJ whole genome shotgun (WGS) entry which is preliminary data.</text>
</comment>
<dbReference type="AlphaFoldDB" id="A0AAD5URH3"/>
<name>A0AAD5URH3_9APHY</name>
<organism evidence="1 2">
    <name type="scientific">Meripilus lineatus</name>
    <dbReference type="NCBI Taxonomy" id="2056292"/>
    <lineage>
        <taxon>Eukaryota</taxon>
        <taxon>Fungi</taxon>
        <taxon>Dikarya</taxon>
        <taxon>Basidiomycota</taxon>
        <taxon>Agaricomycotina</taxon>
        <taxon>Agaricomycetes</taxon>
        <taxon>Polyporales</taxon>
        <taxon>Meripilaceae</taxon>
        <taxon>Meripilus</taxon>
    </lineage>
</organism>
<dbReference type="Pfam" id="PF18759">
    <property type="entry name" value="Plavaka"/>
    <property type="match status" value="1"/>
</dbReference>
<dbReference type="InterPro" id="IPR041078">
    <property type="entry name" value="Plavaka"/>
</dbReference>
<protein>
    <recommendedName>
        <fullName evidence="3">Transposase</fullName>
    </recommendedName>
</protein>
<dbReference type="Proteomes" id="UP001212997">
    <property type="component" value="Unassembled WGS sequence"/>
</dbReference>
<keyword evidence="2" id="KW-1185">Reference proteome</keyword>
<reference evidence="1" key="1">
    <citation type="submission" date="2022-07" db="EMBL/GenBank/DDBJ databases">
        <title>Genome Sequence of Physisporinus lineatus.</title>
        <authorList>
            <person name="Buettner E."/>
        </authorList>
    </citation>
    <scope>NUCLEOTIDE SEQUENCE</scope>
    <source>
        <strain evidence="1">VT162</strain>
    </source>
</reference>
<evidence type="ECO:0000313" key="2">
    <source>
        <dbReference type="Proteomes" id="UP001212997"/>
    </source>
</evidence>
<evidence type="ECO:0000313" key="1">
    <source>
        <dbReference type="EMBL" id="KAJ3475789.1"/>
    </source>
</evidence>
<evidence type="ECO:0008006" key="3">
    <source>
        <dbReference type="Google" id="ProtNLM"/>
    </source>
</evidence>
<dbReference type="EMBL" id="JANAWD010000799">
    <property type="protein sequence ID" value="KAJ3475789.1"/>
    <property type="molecule type" value="Genomic_DNA"/>
</dbReference>